<dbReference type="GO" id="GO:0008168">
    <property type="term" value="F:methyltransferase activity"/>
    <property type="evidence" value="ECO:0007669"/>
    <property type="project" value="UniProtKB-KW"/>
</dbReference>
<dbReference type="EMBL" id="JAAGOH010000021">
    <property type="protein sequence ID" value="NDY92752.1"/>
    <property type="molecule type" value="Genomic_DNA"/>
</dbReference>
<proteinExistence type="predicted"/>
<name>A0A7C9PJP7_9BURK</name>
<evidence type="ECO:0000313" key="2">
    <source>
        <dbReference type="EMBL" id="NDY92752.1"/>
    </source>
</evidence>
<comment type="caution">
    <text evidence="2">The sequence shown here is derived from an EMBL/GenBank/DDBJ whole genome shotgun (WGS) entry which is preliminary data.</text>
</comment>
<dbReference type="Proteomes" id="UP000484255">
    <property type="component" value="Unassembled WGS sequence"/>
</dbReference>
<dbReference type="AlphaFoldDB" id="A0A7C9PJP7"/>
<dbReference type="PANTHER" id="PTHR43861">
    <property type="entry name" value="TRANS-ACONITATE 2-METHYLTRANSFERASE-RELATED"/>
    <property type="match status" value="1"/>
</dbReference>
<evidence type="ECO:0000256" key="1">
    <source>
        <dbReference type="ARBA" id="ARBA00022679"/>
    </source>
</evidence>
<sequence length="250" mass="27701">MENDVYHQFHAVEEHHWWFRGRRRVLLRVLQALLPPCPGPQPRTVLEVGCGTGGNLPLLATLGRVSAMELDAGARARAQARGLCEVRSGHLPDAVPFHTTFDLVCALDVVEHVADDVAALRALADRLAPQGRLLVTVPAYGFLWSQHDVRNHHHRRYTRGQLLRAMAQAGLRVHYASYFNCWLFPAALASRGLQRLLRRPLGDELALPHPAINRLLERVLASEGALLPRIRLPFGLSVVAVATRPAPPTA</sequence>
<gene>
    <name evidence="2" type="ORF">G3A44_16290</name>
</gene>
<dbReference type="PANTHER" id="PTHR43861:SF3">
    <property type="entry name" value="PUTATIVE (AFU_ORTHOLOGUE AFUA_2G14390)-RELATED"/>
    <property type="match status" value="1"/>
</dbReference>
<dbReference type="Pfam" id="PF13489">
    <property type="entry name" value="Methyltransf_23"/>
    <property type="match status" value="1"/>
</dbReference>
<keyword evidence="2" id="KW-0489">Methyltransferase</keyword>
<dbReference type="RefSeq" id="WP_163458802.1">
    <property type="nucleotide sequence ID" value="NZ_JAAGOH010000021.1"/>
</dbReference>
<accession>A0A7C9PJP7</accession>
<dbReference type="Gene3D" id="3.40.50.150">
    <property type="entry name" value="Vaccinia Virus protein VP39"/>
    <property type="match status" value="1"/>
</dbReference>
<keyword evidence="1 2" id="KW-0808">Transferase</keyword>
<dbReference type="GO" id="GO:0032259">
    <property type="term" value="P:methylation"/>
    <property type="evidence" value="ECO:0007669"/>
    <property type="project" value="UniProtKB-KW"/>
</dbReference>
<keyword evidence="3" id="KW-1185">Reference proteome</keyword>
<organism evidence="2 3">
    <name type="scientific">Ideonella livida</name>
    <dbReference type="NCBI Taxonomy" id="2707176"/>
    <lineage>
        <taxon>Bacteria</taxon>
        <taxon>Pseudomonadati</taxon>
        <taxon>Pseudomonadota</taxon>
        <taxon>Betaproteobacteria</taxon>
        <taxon>Burkholderiales</taxon>
        <taxon>Sphaerotilaceae</taxon>
        <taxon>Ideonella</taxon>
    </lineage>
</organism>
<protein>
    <submittedName>
        <fullName evidence="2">Class I SAM-dependent methyltransferase</fullName>
    </submittedName>
</protein>
<dbReference type="CDD" id="cd02440">
    <property type="entry name" value="AdoMet_MTases"/>
    <property type="match status" value="1"/>
</dbReference>
<dbReference type="SUPFAM" id="SSF53335">
    <property type="entry name" value="S-adenosyl-L-methionine-dependent methyltransferases"/>
    <property type="match status" value="1"/>
</dbReference>
<reference evidence="2 3" key="1">
    <citation type="submission" date="2020-02" db="EMBL/GenBank/DDBJ databases">
        <title>Ideonella bacterium strain TBM-1.</title>
        <authorList>
            <person name="Chen W.-M."/>
        </authorList>
    </citation>
    <scope>NUCLEOTIDE SEQUENCE [LARGE SCALE GENOMIC DNA]</scope>
    <source>
        <strain evidence="2 3">TBM-1</strain>
    </source>
</reference>
<evidence type="ECO:0000313" key="3">
    <source>
        <dbReference type="Proteomes" id="UP000484255"/>
    </source>
</evidence>
<dbReference type="InterPro" id="IPR029063">
    <property type="entry name" value="SAM-dependent_MTases_sf"/>
</dbReference>